<name>A0A3B0J4Q2_DROGU</name>
<evidence type="ECO:0000259" key="2">
    <source>
        <dbReference type="PROSITE" id="PS51029"/>
    </source>
</evidence>
<dbReference type="OrthoDB" id="7865103at2759"/>
<proteinExistence type="predicted"/>
<gene>
    <name evidence="3" type="ORF">DGUA_6G007069</name>
</gene>
<dbReference type="AlphaFoldDB" id="A0A3B0J4Q2"/>
<dbReference type="EMBL" id="OUUW01000002">
    <property type="protein sequence ID" value="SPP76525.1"/>
    <property type="molecule type" value="Genomic_DNA"/>
</dbReference>
<evidence type="ECO:0000313" key="3">
    <source>
        <dbReference type="EMBL" id="SPP76525.1"/>
    </source>
</evidence>
<feature type="region of interest" description="Disordered" evidence="1">
    <location>
        <begin position="263"/>
        <end position="298"/>
    </location>
</feature>
<dbReference type="PROSITE" id="PS51029">
    <property type="entry name" value="MADF"/>
    <property type="match status" value="4"/>
</dbReference>
<feature type="domain" description="MADF" evidence="2">
    <location>
        <begin position="494"/>
        <end position="581"/>
    </location>
</feature>
<protein>
    <recommendedName>
        <fullName evidence="2">MADF domain-containing protein</fullName>
    </recommendedName>
</protein>
<accession>A0A3B0J4Q2</accession>
<evidence type="ECO:0000313" key="4">
    <source>
        <dbReference type="Proteomes" id="UP000268350"/>
    </source>
</evidence>
<dbReference type="OMA" id="MRKIYDC"/>
<feature type="domain" description="MADF" evidence="2">
    <location>
        <begin position="16"/>
        <end position="104"/>
    </location>
</feature>
<dbReference type="SMART" id="SM00595">
    <property type="entry name" value="MADF"/>
    <property type="match status" value="4"/>
</dbReference>
<dbReference type="Pfam" id="PF10545">
    <property type="entry name" value="MADF_DNA_bdg"/>
    <property type="match status" value="4"/>
</dbReference>
<feature type="domain" description="MADF" evidence="2">
    <location>
        <begin position="349"/>
        <end position="440"/>
    </location>
</feature>
<keyword evidence="4" id="KW-1185">Reference proteome</keyword>
<dbReference type="Proteomes" id="UP000268350">
    <property type="component" value="Unassembled WGS sequence"/>
</dbReference>
<dbReference type="PANTHER" id="PTHR21505">
    <property type="entry name" value="MADF DOMAIN-CONTAINING PROTEIN-RELATED"/>
    <property type="match status" value="1"/>
</dbReference>
<sequence length="672" mass="79017">MPRTKKIYWSPDAIKMLMKLYKEKPHLYDSKHEHYFNKDFRIEAFRQIVLEMRKIYENVLSTDIKTKICTLRSQYLSYLKKEKKNGMAKPNWVLCVEFLRPFLKPPENQKSLDLDIKPEADSDVPNCLSNDESEAGSTFDPLLTEPKLDIVKPKKITWSPEAIKTLIEQYEKRPNLYDPKHDQYRNKQLRAKSLRQMVKEMRKIYETIDTTDIKNKIGTLRSQYLVHLKNEACYQKNGMETHERMAPFCVKYIEFLRPHLRYSESQRKSESDTNNTEIKPEAGKESPSSCLGQDPHHFGIHKTEIKPENVCQVEEDDDKCESDSSLESNETLNTKKTKKIRWHPESIRMLILLYKSHPILYDPQHPGYRCKPDRAKSLQQIVTEMRKLYDTIDTADIKNKFSTLRSHYLSLLKIQSNWGTLDKTVPAWVEYIQFLKPFVKLPNNQIDEIKSEIDFDCSSFSHDYESDTNSACDPLLTSHIQPKEIRWGPDGIRMLIELYERCPNLYDPNHKQYRNKVLRANSFQQIVKEMRKMYERIDMADINSKIVSLRSQYLRYLKQKKSNKSTPFWVAYITFLKPYLKFTSDSDDLNMPAETDTEVPCYLSDLQSASMPTVDPLMDSLDNGRTSNKRKFKADVEAFGELIKAEMNQIENPSKRRELRMKLLKVIAEGVD</sequence>
<dbReference type="PANTHER" id="PTHR21505:SF12">
    <property type="entry name" value="MADF DOMAIN-CONTAINING PROTEIN-RELATED"/>
    <property type="match status" value="1"/>
</dbReference>
<feature type="domain" description="MADF" evidence="2">
    <location>
        <begin position="165"/>
        <end position="261"/>
    </location>
</feature>
<dbReference type="InterPro" id="IPR006578">
    <property type="entry name" value="MADF-dom"/>
</dbReference>
<reference evidence="4" key="1">
    <citation type="submission" date="2018-01" db="EMBL/GenBank/DDBJ databases">
        <authorList>
            <person name="Alioto T."/>
            <person name="Alioto T."/>
        </authorList>
    </citation>
    <scope>NUCLEOTIDE SEQUENCE [LARGE SCALE GENOMIC DNA]</scope>
</reference>
<evidence type="ECO:0000256" key="1">
    <source>
        <dbReference type="SAM" id="MobiDB-lite"/>
    </source>
</evidence>
<organism evidence="3 4">
    <name type="scientific">Drosophila guanche</name>
    <name type="common">Fruit fly</name>
    <dbReference type="NCBI Taxonomy" id="7266"/>
    <lineage>
        <taxon>Eukaryota</taxon>
        <taxon>Metazoa</taxon>
        <taxon>Ecdysozoa</taxon>
        <taxon>Arthropoda</taxon>
        <taxon>Hexapoda</taxon>
        <taxon>Insecta</taxon>
        <taxon>Pterygota</taxon>
        <taxon>Neoptera</taxon>
        <taxon>Endopterygota</taxon>
        <taxon>Diptera</taxon>
        <taxon>Brachycera</taxon>
        <taxon>Muscomorpha</taxon>
        <taxon>Ephydroidea</taxon>
        <taxon>Drosophilidae</taxon>
        <taxon>Drosophila</taxon>
        <taxon>Sophophora</taxon>
    </lineage>
</organism>